<dbReference type="AlphaFoldDB" id="A0A4T0MCQ2"/>
<keyword evidence="8" id="KW-0378">Hydrolase</keyword>
<dbReference type="EC" id="2.3.2.2" evidence="8"/>
<evidence type="ECO:0000313" key="11">
    <source>
        <dbReference type="Proteomes" id="UP000310685"/>
    </source>
</evidence>
<dbReference type="InterPro" id="IPR000101">
    <property type="entry name" value="GGT_peptidase"/>
</dbReference>
<feature type="transmembrane region" description="Helical" evidence="9">
    <location>
        <begin position="21"/>
        <end position="40"/>
    </location>
</feature>
<dbReference type="Pfam" id="PF01019">
    <property type="entry name" value="G_glu_transpept"/>
    <property type="match status" value="1"/>
</dbReference>
<comment type="similarity">
    <text evidence="4">Belongs to the gamma-glutamyltransferase family.</text>
</comment>
<keyword evidence="8" id="KW-0012">Acyltransferase</keyword>
<dbReference type="InterPro" id="IPR029055">
    <property type="entry name" value="Ntn_hydrolases_N"/>
</dbReference>
<evidence type="ECO:0000256" key="9">
    <source>
        <dbReference type="SAM" id="Phobius"/>
    </source>
</evidence>
<feature type="active site" description="Nucleophile" evidence="6">
    <location>
        <position position="395"/>
    </location>
</feature>
<protein>
    <recommendedName>
        <fullName evidence="8">Glutathione hydrolase</fullName>
        <ecNumber evidence="8">2.3.2.2</ecNumber>
        <ecNumber evidence="8">3.4.19.13</ecNumber>
    </recommendedName>
    <alternativeName>
        <fullName evidence="8">Gamma-glutamyltransferase</fullName>
    </alternativeName>
    <alternativeName>
        <fullName evidence="8">Gamma-glutamyltranspeptidase</fullName>
    </alternativeName>
</protein>
<dbReference type="GO" id="GO:0005886">
    <property type="term" value="C:plasma membrane"/>
    <property type="evidence" value="ECO:0007669"/>
    <property type="project" value="TreeGrafter"/>
</dbReference>
<keyword evidence="9" id="KW-0812">Transmembrane</keyword>
<dbReference type="EMBL" id="SPRC01000013">
    <property type="protein sequence ID" value="TIB80834.1"/>
    <property type="molecule type" value="Genomic_DNA"/>
</dbReference>
<comment type="catalytic activity">
    <reaction evidence="2 8">
        <text>glutathione + H2O = L-cysteinylglycine + L-glutamate</text>
        <dbReference type="Rhea" id="RHEA:28807"/>
        <dbReference type="ChEBI" id="CHEBI:15377"/>
        <dbReference type="ChEBI" id="CHEBI:29985"/>
        <dbReference type="ChEBI" id="CHEBI:57925"/>
        <dbReference type="ChEBI" id="CHEBI:61694"/>
        <dbReference type="EC" id="3.4.19.13"/>
    </reaction>
</comment>
<gene>
    <name evidence="10" type="ORF">E3Q22_01681</name>
</gene>
<feature type="binding site" evidence="7">
    <location>
        <position position="128"/>
    </location>
    <ligand>
        <name>L-glutamate</name>
        <dbReference type="ChEBI" id="CHEBI:29985"/>
    </ligand>
</feature>
<proteinExistence type="inferred from homology"/>
<evidence type="ECO:0000256" key="3">
    <source>
        <dbReference type="ARBA" id="ARBA00005115"/>
    </source>
</evidence>
<dbReference type="GO" id="GO:0103068">
    <property type="term" value="F:leukotriene C4 gamma-glutamyl transferase activity"/>
    <property type="evidence" value="ECO:0007669"/>
    <property type="project" value="UniProtKB-EC"/>
</dbReference>
<evidence type="ECO:0000256" key="2">
    <source>
        <dbReference type="ARBA" id="ARBA00001089"/>
    </source>
</evidence>
<accession>A0A4T0MCQ2</accession>
<reference evidence="10 11" key="1">
    <citation type="submission" date="2019-03" db="EMBL/GenBank/DDBJ databases">
        <title>Sequencing 25 genomes of Wallemia mellicola.</title>
        <authorList>
            <person name="Gostincar C."/>
        </authorList>
    </citation>
    <scope>NUCLEOTIDE SEQUENCE [LARGE SCALE GENOMIC DNA]</scope>
    <source>
        <strain evidence="10 11">EXF-6152</strain>
    </source>
</reference>
<dbReference type="GO" id="GO:0006751">
    <property type="term" value="P:glutathione catabolic process"/>
    <property type="evidence" value="ECO:0007669"/>
    <property type="project" value="UniProtKB-UniRule"/>
</dbReference>
<feature type="binding site" evidence="7">
    <location>
        <position position="437"/>
    </location>
    <ligand>
        <name>L-glutamate</name>
        <dbReference type="ChEBI" id="CHEBI:29985"/>
    </ligand>
</feature>
<comment type="pathway">
    <text evidence="3 8">Sulfur metabolism; glutathione metabolism.</text>
</comment>
<dbReference type="GO" id="GO:0036374">
    <property type="term" value="F:glutathione hydrolase activity"/>
    <property type="evidence" value="ECO:0007669"/>
    <property type="project" value="UniProtKB-UniRule"/>
</dbReference>
<dbReference type="NCBIfam" id="TIGR00066">
    <property type="entry name" value="g_glut_trans"/>
    <property type="match status" value="1"/>
</dbReference>
<dbReference type="Proteomes" id="UP000310685">
    <property type="component" value="Unassembled WGS sequence"/>
</dbReference>
<sequence>MKGLSNLEAGENRNISRKRNSSFILAAIALSFLCFGYTTVRTLTKRDWPEHRYTPVLVKGKHGAVATETETCSQMGVDVLKNGGNAADAAVTSTLCIGVMNMFSSGIGGGGFLLHRTPEGDISSIDFRETAPGLADPYMFYEHPHSAQIGGLAVGTPGELAGLHALHEQYGSLEWKDLVLPAAELAKGWPVPKELARRIEISRDWILKDPIWKEWLAPHGTTLKEGDWIARPAYASTLETIAEQGVSAFYEGEIGESFVRTARDAGGILTVDDLHHYKVVYGKGYNTSVNGLDVHTCGFPTSGPVMLFMLNALESLDMVPPRKTADDLHKFIETMKFGFAERTRIGDVPFMNDTTAMLNMLNKSYAQETVDKITDRTHTWEYYGPDFEGKDTHGTTHLTLVDDDGGVVTLTSTVNGLFGSHVLDEHTGIILNNEMDDFSIPGHPNMFGLWPSPYNLPEPYKRPLSSTAPTIVEREGNLVAALGGSGGSRIFGSVLQTLLHILQGYNPSAAIEAPRVHDQLFPPVVTFESGFSRHLIREMRLRGHNTTVFDFNLGAADVQAVTIEDNFKYAASDSRKGGVAAAY</sequence>
<dbReference type="PRINTS" id="PR01210">
    <property type="entry name" value="GGTRANSPTASE"/>
</dbReference>
<dbReference type="PANTHER" id="PTHR11686:SF9">
    <property type="entry name" value="RE13973P"/>
    <property type="match status" value="1"/>
</dbReference>
<dbReference type="InterPro" id="IPR043138">
    <property type="entry name" value="GGT_lsub"/>
</dbReference>
<evidence type="ECO:0000256" key="4">
    <source>
        <dbReference type="ARBA" id="ARBA00009381"/>
    </source>
</evidence>
<dbReference type="PANTHER" id="PTHR11686">
    <property type="entry name" value="GAMMA GLUTAMYL TRANSPEPTIDASE"/>
    <property type="match status" value="1"/>
</dbReference>
<name>A0A4T0MCQ2_9BASI</name>
<keyword evidence="9" id="KW-1133">Transmembrane helix</keyword>
<comment type="caution">
    <text evidence="10">The sequence shown here is derived from an EMBL/GenBank/DDBJ whole genome shotgun (WGS) entry which is preliminary data.</text>
</comment>
<evidence type="ECO:0000256" key="7">
    <source>
        <dbReference type="PIRSR" id="PIRSR600101-2"/>
    </source>
</evidence>
<comment type="catalytic activity">
    <reaction evidence="1 8">
        <text>an S-substituted glutathione + H2O = an S-substituted L-cysteinylglycine + L-glutamate</text>
        <dbReference type="Rhea" id="RHEA:59468"/>
        <dbReference type="ChEBI" id="CHEBI:15377"/>
        <dbReference type="ChEBI" id="CHEBI:29985"/>
        <dbReference type="ChEBI" id="CHEBI:90779"/>
        <dbReference type="ChEBI" id="CHEBI:143103"/>
        <dbReference type="EC" id="3.4.19.13"/>
    </reaction>
</comment>
<evidence type="ECO:0000256" key="1">
    <source>
        <dbReference type="ARBA" id="ARBA00001049"/>
    </source>
</evidence>
<evidence type="ECO:0000256" key="6">
    <source>
        <dbReference type="PIRSR" id="PIRSR600101-1"/>
    </source>
</evidence>
<keyword evidence="9" id="KW-0472">Membrane</keyword>
<dbReference type="Gene3D" id="3.60.20.40">
    <property type="match status" value="1"/>
</dbReference>
<comment type="function">
    <text evidence="8">Cleaves the gamma-glutamyl peptide bond of glutathione and glutathione conjugates.</text>
</comment>
<dbReference type="GO" id="GO:0000324">
    <property type="term" value="C:fungal-type vacuole"/>
    <property type="evidence" value="ECO:0007669"/>
    <property type="project" value="TreeGrafter"/>
</dbReference>
<feature type="binding site" evidence="7">
    <location>
        <begin position="465"/>
        <end position="466"/>
    </location>
    <ligand>
        <name>L-glutamate</name>
        <dbReference type="ChEBI" id="CHEBI:29985"/>
    </ligand>
</feature>
<evidence type="ECO:0000256" key="8">
    <source>
        <dbReference type="RuleBase" id="RU368068"/>
    </source>
</evidence>
<keyword evidence="8" id="KW-0808">Transferase</keyword>
<dbReference type="InterPro" id="IPR043137">
    <property type="entry name" value="GGT_ssub_C"/>
</dbReference>
<evidence type="ECO:0000256" key="5">
    <source>
        <dbReference type="ARBA" id="ARBA00047417"/>
    </source>
</evidence>
<dbReference type="FunFam" id="3.60.20.40:FF:000001">
    <property type="entry name" value="Gamma-glutamyltranspeptidase 1"/>
    <property type="match status" value="1"/>
</dbReference>
<evidence type="ECO:0000313" key="10">
    <source>
        <dbReference type="EMBL" id="TIB80834.1"/>
    </source>
</evidence>
<comment type="catalytic activity">
    <reaction evidence="5 8">
        <text>an N-terminal (5-L-glutamyl)-[peptide] + an alpha-amino acid = 5-L-glutamyl amino acid + an N-terminal L-alpha-aminoacyl-[peptide]</text>
        <dbReference type="Rhea" id="RHEA:23904"/>
        <dbReference type="Rhea" id="RHEA-COMP:9780"/>
        <dbReference type="Rhea" id="RHEA-COMP:9795"/>
        <dbReference type="ChEBI" id="CHEBI:77644"/>
        <dbReference type="ChEBI" id="CHEBI:78597"/>
        <dbReference type="ChEBI" id="CHEBI:78599"/>
        <dbReference type="ChEBI" id="CHEBI:78608"/>
        <dbReference type="EC" id="2.3.2.2"/>
    </reaction>
</comment>
<feature type="binding site" evidence="7">
    <location>
        <begin position="413"/>
        <end position="415"/>
    </location>
    <ligand>
        <name>L-glutamate</name>
        <dbReference type="ChEBI" id="CHEBI:29985"/>
    </ligand>
</feature>
<dbReference type="EC" id="3.4.19.13" evidence="8"/>
<dbReference type="SUPFAM" id="SSF56235">
    <property type="entry name" value="N-terminal nucleophile aminohydrolases (Ntn hydrolases)"/>
    <property type="match status" value="1"/>
</dbReference>
<dbReference type="Gene3D" id="1.10.246.130">
    <property type="match status" value="1"/>
</dbReference>
<organism evidence="10 11">
    <name type="scientific">Wallemia mellicola</name>
    <dbReference type="NCBI Taxonomy" id="1708541"/>
    <lineage>
        <taxon>Eukaryota</taxon>
        <taxon>Fungi</taxon>
        <taxon>Dikarya</taxon>
        <taxon>Basidiomycota</taxon>
        <taxon>Wallemiomycotina</taxon>
        <taxon>Wallemiomycetes</taxon>
        <taxon>Wallemiales</taxon>
        <taxon>Wallemiaceae</taxon>
        <taxon>Wallemia</taxon>
    </lineage>
</organism>
<dbReference type="UniPathway" id="UPA00204"/>
<feature type="binding site" evidence="7">
    <location>
        <position position="487"/>
    </location>
    <ligand>
        <name>L-glutamate</name>
        <dbReference type="ChEBI" id="CHEBI:29985"/>
    </ligand>
</feature>